<evidence type="ECO:0000256" key="5">
    <source>
        <dbReference type="ARBA" id="ARBA00023040"/>
    </source>
</evidence>
<evidence type="ECO:0000256" key="1">
    <source>
        <dbReference type="ARBA" id="ARBA00004651"/>
    </source>
</evidence>
<dbReference type="SUPFAM" id="SSF81321">
    <property type="entry name" value="Family A G protein-coupled receptor-like"/>
    <property type="match status" value="1"/>
</dbReference>
<dbReference type="OrthoDB" id="6086428at2759"/>
<evidence type="ECO:0000256" key="9">
    <source>
        <dbReference type="ARBA" id="ARBA00023224"/>
    </source>
</evidence>
<feature type="transmembrane region" description="Helical" evidence="10">
    <location>
        <begin position="16"/>
        <end position="37"/>
    </location>
</feature>
<keyword evidence="4 10" id="KW-1133">Transmembrane helix</keyword>
<evidence type="ECO:0000256" key="4">
    <source>
        <dbReference type="ARBA" id="ARBA00022989"/>
    </source>
</evidence>
<proteinExistence type="predicted"/>
<keyword evidence="6 10" id="KW-0472">Membrane</keyword>
<dbReference type="PANTHER" id="PTHR24246">
    <property type="entry name" value="OLFACTORY RECEPTOR AND ADENOSINE RECEPTOR"/>
    <property type="match status" value="1"/>
</dbReference>
<feature type="transmembrane region" description="Helical" evidence="10">
    <location>
        <begin position="209"/>
        <end position="230"/>
    </location>
</feature>
<comment type="subcellular location">
    <subcellularLocation>
        <location evidence="1">Cell membrane</location>
        <topology evidence="1">Multi-pass membrane protein</topology>
    </subcellularLocation>
</comment>
<keyword evidence="7" id="KW-0675">Receptor</keyword>
<dbReference type="Gene3D" id="1.20.1070.10">
    <property type="entry name" value="Rhodopsin 7-helix transmembrane proteins"/>
    <property type="match status" value="1"/>
</dbReference>
<feature type="transmembrane region" description="Helical" evidence="10">
    <location>
        <begin position="49"/>
        <end position="71"/>
    </location>
</feature>
<feature type="transmembrane region" description="Helical" evidence="10">
    <location>
        <begin position="124"/>
        <end position="143"/>
    </location>
</feature>
<dbReference type="GO" id="GO:0004930">
    <property type="term" value="F:G protein-coupled receptor activity"/>
    <property type="evidence" value="ECO:0007669"/>
    <property type="project" value="UniProtKB-KW"/>
</dbReference>
<feature type="transmembrane region" description="Helical" evidence="10">
    <location>
        <begin position="163"/>
        <end position="186"/>
    </location>
</feature>
<keyword evidence="13" id="KW-1185">Reference proteome</keyword>
<feature type="transmembrane region" description="Helical" evidence="10">
    <location>
        <begin position="83"/>
        <end position="104"/>
    </location>
</feature>
<evidence type="ECO:0000256" key="8">
    <source>
        <dbReference type="ARBA" id="ARBA00023180"/>
    </source>
</evidence>
<evidence type="ECO:0000256" key="2">
    <source>
        <dbReference type="ARBA" id="ARBA00022475"/>
    </source>
</evidence>
<keyword evidence="3 10" id="KW-0812">Transmembrane</keyword>
<keyword evidence="2" id="KW-1003">Cell membrane</keyword>
<sequence length="296" mass="34115">MALADEFYVDGSITPIFYIYVIVSFLISTVNIIETIYIIRKPKKTSYEIVLLSLSIADALFCIANLLQPIFGLYNPGDRVLEIVRSLYVVFMMLSFVHLAALAADRLVAIRFPIFHRTHSKPRYAKIMIICIWVILYGIFGVIRATKTMNDGKAYVKNTRIFIFNLTIFADCSLVVIYLIIILHLWRKQKSRQRLTSQISRQQPTDKKLTHYSVLILCASTALSFVFLTVKFTVEVGLVEDLIWPSASASLLLVVNSGMNSFLYFFHNFFKKHNRCKHICRRTDSEMKQTRVTNTK</sequence>
<dbReference type="EnsemblMetazoa" id="CLYHEMT012111.1">
    <property type="protein sequence ID" value="CLYHEMP012111.1"/>
    <property type="gene ID" value="CLYHEMG012111"/>
</dbReference>
<dbReference type="PANTHER" id="PTHR24246:SF27">
    <property type="entry name" value="ADENOSINE RECEPTOR, ISOFORM A"/>
    <property type="match status" value="1"/>
</dbReference>
<evidence type="ECO:0000256" key="7">
    <source>
        <dbReference type="ARBA" id="ARBA00023170"/>
    </source>
</evidence>
<name>A0A7M5WMS8_9CNID</name>
<evidence type="ECO:0000313" key="12">
    <source>
        <dbReference type="EnsemblMetazoa" id="CLYHEMP012111.1"/>
    </source>
</evidence>
<keyword evidence="9" id="KW-0807">Transducer</keyword>
<dbReference type="GO" id="GO:0005886">
    <property type="term" value="C:plasma membrane"/>
    <property type="evidence" value="ECO:0007669"/>
    <property type="project" value="UniProtKB-SubCell"/>
</dbReference>
<evidence type="ECO:0000313" key="13">
    <source>
        <dbReference type="Proteomes" id="UP000594262"/>
    </source>
</evidence>
<evidence type="ECO:0000256" key="6">
    <source>
        <dbReference type="ARBA" id="ARBA00023136"/>
    </source>
</evidence>
<feature type="domain" description="G-protein coupled receptors family 1 profile" evidence="11">
    <location>
        <begin position="30"/>
        <end position="264"/>
    </location>
</feature>
<dbReference type="PRINTS" id="PR00237">
    <property type="entry name" value="GPCRRHODOPSN"/>
</dbReference>
<evidence type="ECO:0000256" key="3">
    <source>
        <dbReference type="ARBA" id="ARBA00022692"/>
    </source>
</evidence>
<protein>
    <recommendedName>
        <fullName evidence="11">G-protein coupled receptors family 1 profile domain-containing protein</fullName>
    </recommendedName>
</protein>
<dbReference type="AlphaFoldDB" id="A0A7M5WMS8"/>
<organism evidence="12 13">
    <name type="scientific">Clytia hemisphaerica</name>
    <dbReference type="NCBI Taxonomy" id="252671"/>
    <lineage>
        <taxon>Eukaryota</taxon>
        <taxon>Metazoa</taxon>
        <taxon>Cnidaria</taxon>
        <taxon>Hydrozoa</taxon>
        <taxon>Hydroidolina</taxon>
        <taxon>Leptothecata</taxon>
        <taxon>Obeliida</taxon>
        <taxon>Clytiidae</taxon>
        <taxon>Clytia</taxon>
    </lineage>
</organism>
<dbReference type="CDD" id="cd00637">
    <property type="entry name" value="7tm_classA_rhodopsin-like"/>
    <property type="match status" value="1"/>
</dbReference>
<dbReference type="Proteomes" id="UP000594262">
    <property type="component" value="Unplaced"/>
</dbReference>
<accession>A0A7M5WMS8</accession>
<evidence type="ECO:0000259" key="11">
    <source>
        <dbReference type="PROSITE" id="PS50262"/>
    </source>
</evidence>
<dbReference type="Pfam" id="PF00001">
    <property type="entry name" value="7tm_1"/>
    <property type="match status" value="1"/>
</dbReference>
<feature type="transmembrane region" description="Helical" evidence="10">
    <location>
        <begin position="242"/>
        <end position="266"/>
    </location>
</feature>
<keyword evidence="8" id="KW-0325">Glycoprotein</keyword>
<dbReference type="InterPro" id="IPR000276">
    <property type="entry name" value="GPCR_Rhodpsn"/>
</dbReference>
<keyword evidence="5" id="KW-0297">G-protein coupled receptor</keyword>
<evidence type="ECO:0000256" key="10">
    <source>
        <dbReference type="SAM" id="Phobius"/>
    </source>
</evidence>
<dbReference type="InterPro" id="IPR017452">
    <property type="entry name" value="GPCR_Rhodpsn_7TM"/>
</dbReference>
<reference evidence="12" key="1">
    <citation type="submission" date="2021-01" db="UniProtKB">
        <authorList>
            <consortium name="EnsemblMetazoa"/>
        </authorList>
    </citation>
    <scope>IDENTIFICATION</scope>
</reference>
<dbReference type="PROSITE" id="PS50262">
    <property type="entry name" value="G_PROTEIN_RECEP_F1_2"/>
    <property type="match status" value="1"/>
</dbReference>